<accession>A0A2M7XEA0</accession>
<dbReference type="Proteomes" id="UP000231263">
    <property type="component" value="Unassembled WGS sequence"/>
</dbReference>
<gene>
    <name evidence="1" type="ORF">CO173_03410</name>
</gene>
<protein>
    <recommendedName>
        <fullName evidence="3">VOC domain-containing protein</fullName>
    </recommendedName>
</protein>
<evidence type="ECO:0000313" key="1">
    <source>
        <dbReference type="EMBL" id="PJA46203.1"/>
    </source>
</evidence>
<dbReference type="Pfam" id="PF06185">
    <property type="entry name" value="YecM"/>
    <property type="match status" value="1"/>
</dbReference>
<comment type="caution">
    <text evidence="1">The sequence shown here is derived from an EMBL/GenBank/DDBJ whole genome shotgun (WGS) entry which is preliminary data.</text>
</comment>
<dbReference type="EMBL" id="PFWT01000014">
    <property type="protein sequence ID" value="PJA46203.1"/>
    <property type="molecule type" value="Genomic_DNA"/>
</dbReference>
<proteinExistence type="predicted"/>
<organism evidence="1 2">
    <name type="scientific">Candidatus Uhrbacteria bacterium CG_4_9_14_3_um_filter_41_35</name>
    <dbReference type="NCBI Taxonomy" id="1975034"/>
    <lineage>
        <taxon>Bacteria</taxon>
        <taxon>Candidatus Uhriibacteriota</taxon>
    </lineage>
</organism>
<evidence type="ECO:0000313" key="2">
    <source>
        <dbReference type="Proteomes" id="UP000231263"/>
    </source>
</evidence>
<dbReference type="InterPro" id="IPR010393">
    <property type="entry name" value="DUF991_YecM-like"/>
</dbReference>
<dbReference type="AlphaFoldDB" id="A0A2M7XEA0"/>
<dbReference type="Gene3D" id="3.10.180.10">
    <property type="entry name" value="2,3-Dihydroxybiphenyl 1,2-Dioxygenase, domain 1"/>
    <property type="match status" value="1"/>
</dbReference>
<evidence type="ECO:0008006" key="3">
    <source>
        <dbReference type="Google" id="ProtNLM"/>
    </source>
</evidence>
<dbReference type="SUPFAM" id="SSF54593">
    <property type="entry name" value="Glyoxalase/Bleomycin resistance protein/Dihydroxybiphenyl dioxygenase"/>
    <property type="match status" value="1"/>
</dbReference>
<dbReference type="InterPro" id="IPR029068">
    <property type="entry name" value="Glyas_Bleomycin-R_OHBP_Dase"/>
</dbReference>
<sequence>MELAQFYGFALFYIKKFNAWAGEFAPNAVADHICYKCSSSREFEDIRQILHSEVEFEHTSLISGRQITLLKLKRPLPTDLGGIQVVELCDQKPDGRQQSGFAHIEIYSPGRTAHKLAEELVRSGVKLTLNSKPHRTTYEIRFCDAITIRIEDEPLMATLT</sequence>
<reference evidence="2" key="1">
    <citation type="submission" date="2017-09" db="EMBL/GenBank/DDBJ databases">
        <title>Depth-based differentiation of microbial function through sediment-hosted aquifers and enrichment of novel symbionts in the deep terrestrial subsurface.</title>
        <authorList>
            <person name="Probst A.J."/>
            <person name="Ladd B."/>
            <person name="Jarett J.K."/>
            <person name="Geller-Mcgrath D.E."/>
            <person name="Sieber C.M.K."/>
            <person name="Emerson J.B."/>
            <person name="Anantharaman K."/>
            <person name="Thomas B.C."/>
            <person name="Malmstrom R."/>
            <person name="Stieglmeier M."/>
            <person name="Klingl A."/>
            <person name="Woyke T."/>
            <person name="Ryan C.M."/>
            <person name="Banfield J.F."/>
        </authorList>
    </citation>
    <scope>NUCLEOTIDE SEQUENCE [LARGE SCALE GENOMIC DNA]</scope>
</reference>
<name>A0A2M7XEA0_9BACT</name>